<feature type="region of interest" description="Disordered" evidence="5">
    <location>
        <begin position="1"/>
        <end position="78"/>
    </location>
</feature>
<dbReference type="OrthoDB" id="9006044at2759"/>
<feature type="region of interest" description="Disordered" evidence="5">
    <location>
        <begin position="590"/>
        <end position="780"/>
    </location>
</feature>
<dbReference type="Gene3D" id="2.40.10.10">
    <property type="entry name" value="Trypsin-like serine proteases"/>
    <property type="match status" value="2"/>
</dbReference>
<keyword evidence="3" id="KW-0378">Hydrolase</keyword>
<dbReference type="InterPro" id="IPR043504">
    <property type="entry name" value="Peptidase_S1_PA_chymotrypsin"/>
</dbReference>
<dbReference type="PROSITE" id="PS00134">
    <property type="entry name" value="TRYPSIN_HIS"/>
    <property type="match status" value="1"/>
</dbReference>
<comment type="caution">
    <text evidence="7">The sequence shown here is derived from an EMBL/GenBank/DDBJ whole genome shotgun (WGS) entry which is preliminary data.</text>
</comment>
<reference evidence="7 8" key="1">
    <citation type="submission" date="2016-02" db="EMBL/GenBank/DDBJ databases">
        <title>Band-tailed pigeon sequencing and assembly.</title>
        <authorList>
            <person name="Soares A.E."/>
            <person name="Novak B.J."/>
            <person name="Rice E.S."/>
            <person name="O'Connell B."/>
            <person name="Chang D."/>
            <person name="Weber S."/>
            <person name="Shapiro B."/>
        </authorList>
    </citation>
    <scope>NUCLEOTIDE SEQUENCE [LARGE SCALE GENOMIC DNA]</scope>
    <source>
        <strain evidence="7">BTP2013</strain>
        <tissue evidence="7">Blood</tissue>
    </source>
</reference>
<dbReference type="InterPro" id="IPR001254">
    <property type="entry name" value="Trypsin_dom"/>
</dbReference>
<proteinExistence type="predicted"/>
<dbReference type="GO" id="GO:0006508">
    <property type="term" value="P:proteolysis"/>
    <property type="evidence" value="ECO:0007669"/>
    <property type="project" value="UniProtKB-KW"/>
</dbReference>
<dbReference type="Pfam" id="PF00089">
    <property type="entry name" value="Trypsin"/>
    <property type="match status" value="2"/>
</dbReference>
<dbReference type="AlphaFoldDB" id="A0A1V4K2U8"/>
<dbReference type="SUPFAM" id="SSF50494">
    <property type="entry name" value="Trypsin-like serine proteases"/>
    <property type="match status" value="2"/>
</dbReference>
<dbReference type="InterPro" id="IPR009003">
    <property type="entry name" value="Peptidase_S1_PA"/>
</dbReference>
<feature type="compositionally biased region" description="Acidic residues" evidence="5">
    <location>
        <begin position="598"/>
        <end position="624"/>
    </location>
</feature>
<dbReference type="EMBL" id="LSYS01005070">
    <property type="protein sequence ID" value="OPJ78810.1"/>
    <property type="molecule type" value="Genomic_DNA"/>
</dbReference>
<dbReference type="CDD" id="cd00190">
    <property type="entry name" value="Tryp_SPc"/>
    <property type="match status" value="2"/>
</dbReference>
<evidence type="ECO:0000256" key="2">
    <source>
        <dbReference type="ARBA" id="ARBA00022729"/>
    </source>
</evidence>
<evidence type="ECO:0000256" key="4">
    <source>
        <dbReference type="ARBA" id="ARBA00023157"/>
    </source>
</evidence>
<evidence type="ECO:0000256" key="3">
    <source>
        <dbReference type="ARBA" id="ARBA00022801"/>
    </source>
</evidence>
<feature type="compositionally biased region" description="Low complexity" evidence="5">
    <location>
        <begin position="43"/>
        <end position="64"/>
    </location>
</feature>
<dbReference type="PRINTS" id="PR00722">
    <property type="entry name" value="CHYMOTRYPSIN"/>
</dbReference>
<dbReference type="FunFam" id="2.40.10.10:FF:000024">
    <property type="entry name" value="Serine protease 53"/>
    <property type="match status" value="1"/>
</dbReference>
<evidence type="ECO:0000256" key="5">
    <source>
        <dbReference type="SAM" id="MobiDB-lite"/>
    </source>
</evidence>
<dbReference type="STRING" id="372326.A0A1V4K2U8"/>
<protein>
    <recommendedName>
        <fullName evidence="6">Peptidase S1 domain-containing protein</fullName>
    </recommendedName>
</protein>
<feature type="compositionally biased region" description="Basic and acidic residues" evidence="5">
    <location>
        <begin position="688"/>
        <end position="704"/>
    </location>
</feature>
<dbReference type="Proteomes" id="UP000190648">
    <property type="component" value="Unassembled WGS sequence"/>
</dbReference>
<evidence type="ECO:0000313" key="8">
    <source>
        <dbReference type="Proteomes" id="UP000190648"/>
    </source>
</evidence>
<dbReference type="GO" id="GO:0004252">
    <property type="term" value="F:serine-type endopeptidase activity"/>
    <property type="evidence" value="ECO:0007669"/>
    <property type="project" value="InterPro"/>
</dbReference>
<evidence type="ECO:0000313" key="7">
    <source>
        <dbReference type="EMBL" id="OPJ78810.1"/>
    </source>
</evidence>
<keyword evidence="8" id="KW-1185">Reference proteome</keyword>
<accession>A0A1V4K2U8</accession>
<gene>
    <name evidence="7" type="ORF">AV530_012175</name>
</gene>
<keyword evidence="4" id="KW-1015">Disulfide bond</keyword>
<feature type="compositionally biased region" description="Low complexity" evidence="5">
    <location>
        <begin position="22"/>
        <end position="36"/>
    </location>
</feature>
<dbReference type="SMART" id="SM00020">
    <property type="entry name" value="Tryp_SPc"/>
    <property type="match status" value="2"/>
</dbReference>
<dbReference type="InterPro" id="IPR001314">
    <property type="entry name" value="Peptidase_S1A"/>
</dbReference>
<dbReference type="PANTHER" id="PTHR24253:SF170">
    <property type="entry name" value="PEPTIDASE S1 DOMAIN-CONTAINING PROTEIN"/>
    <property type="match status" value="1"/>
</dbReference>
<sequence>MASNDYSQTATQSYGAYPAPPGQGYSQQSSQPYGQQSYGGYGQNSDSSYGQNSYSSSYGQSQSNAEIAAGEVPPGLECGRQRERGRVVGGSAARAGQWPWQVSLQLRGQHFCGGTLVAPQWVLSAAHCFIGPSGPRAELRAWQVVAGRLRLADGDDVSDEVSGQQRALSAILVHPGFRGVAGGHDLALLRLAEPLWAGPGSGVAPVCLPRPGHALPYGATCWVTGWGHVAENVSLPTGSPLQQVALSLLSPPTCNCLHGTLRRRELERPARRGMVCAGGTEGHGACQADSGGPVVCLSSGRWVQAGVLSFSAGCARAGGPAVATGLPAHARWLRRHLPPAAFPPSPREAPPAGLEDGLCLGCGMQGGPPLSPPFPPRPDWPWVVTLFLEGQPRCGGALVAEGWVLTAAQCFIGAQDPQGWRAVAAGGATHAGSRLQLHGAFVGAGQGHDVALLRLQHPLQLGRSLRPLCLPYGDHRPPPGTRCWTLLGTRGPWVPEQLLSVEVTMAESCGDVGDPEGTSTPPDTVCVTGPDSDSACQAPPGSPLFCLERGVWFLLGVASGGGCGAQGPPKFTAAPQYERWILGVTREAYFSQTPPDPREEEEEEEDGGDPDIWGDPDSWEEPGDWGDTPTMGDPGFRESPGTTRDPGVRENTSTTEDPGIRESPGATRDPGVRVNTNTTGDPGVRGDPGIREHPEIPEHPRITEDPGVQGKPHPTGDPGIREHPETTGDPGLRGDPGVWGDPATWRQAQLPEDPDTWGDPESWEDPGIREGTQVSGGNPGVQECFVQA</sequence>
<dbReference type="InterPro" id="IPR018114">
    <property type="entry name" value="TRYPSIN_HIS"/>
</dbReference>
<name>A0A1V4K2U8_PATFA</name>
<dbReference type="PROSITE" id="PS50240">
    <property type="entry name" value="TRYPSIN_DOM"/>
    <property type="match status" value="2"/>
</dbReference>
<evidence type="ECO:0000256" key="1">
    <source>
        <dbReference type="ARBA" id="ARBA00022670"/>
    </source>
</evidence>
<keyword evidence="1" id="KW-0645">Protease</keyword>
<keyword evidence="2" id="KW-0732">Signal</keyword>
<feature type="compositionally biased region" description="Acidic residues" evidence="5">
    <location>
        <begin position="752"/>
        <end position="764"/>
    </location>
</feature>
<feature type="domain" description="Peptidase S1" evidence="6">
    <location>
        <begin position="87"/>
        <end position="338"/>
    </location>
</feature>
<dbReference type="PANTHER" id="PTHR24253">
    <property type="entry name" value="TRANSMEMBRANE PROTEASE SERINE"/>
    <property type="match status" value="1"/>
</dbReference>
<organism evidence="7 8">
    <name type="scientific">Patagioenas fasciata monilis</name>
    <dbReference type="NCBI Taxonomy" id="372326"/>
    <lineage>
        <taxon>Eukaryota</taxon>
        <taxon>Metazoa</taxon>
        <taxon>Chordata</taxon>
        <taxon>Craniata</taxon>
        <taxon>Vertebrata</taxon>
        <taxon>Euteleostomi</taxon>
        <taxon>Archelosauria</taxon>
        <taxon>Archosauria</taxon>
        <taxon>Dinosauria</taxon>
        <taxon>Saurischia</taxon>
        <taxon>Theropoda</taxon>
        <taxon>Coelurosauria</taxon>
        <taxon>Aves</taxon>
        <taxon>Neognathae</taxon>
        <taxon>Neoaves</taxon>
        <taxon>Columbimorphae</taxon>
        <taxon>Columbiformes</taxon>
        <taxon>Columbidae</taxon>
        <taxon>Patagioenas</taxon>
    </lineage>
</organism>
<feature type="compositionally biased region" description="Polar residues" evidence="5">
    <location>
        <begin position="1"/>
        <end position="14"/>
    </location>
</feature>
<feature type="domain" description="Peptidase S1" evidence="6">
    <location>
        <begin position="364"/>
        <end position="586"/>
    </location>
</feature>
<evidence type="ECO:0000259" key="6">
    <source>
        <dbReference type="PROSITE" id="PS50240"/>
    </source>
</evidence>